<organism evidence="3 4">
    <name type="scientific">Lactiplantibacillus songbeiensis</name>
    <dbReference type="NCBI Taxonomy" id="2559920"/>
    <lineage>
        <taxon>Bacteria</taxon>
        <taxon>Bacillati</taxon>
        <taxon>Bacillota</taxon>
        <taxon>Bacilli</taxon>
        <taxon>Lactobacillales</taxon>
        <taxon>Lactobacillaceae</taxon>
        <taxon>Lactiplantibacillus</taxon>
    </lineage>
</organism>
<name>A0ABW4C1F6_9LACO</name>
<keyword evidence="4" id="KW-1185">Reference proteome</keyword>
<reference evidence="4" key="1">
    <citation type="journal article" date="2019" name="Int. J. Syst. Evol. Microbiol.">
        <title>The Global Catalogue of Microorganisms (GCM) 10K type strain sequencing project: providing services to taxonomists for standard genome sequencing and annotation.</title>
        <authorList>
            <consortium name="The Broad Institute Genomics Platform"/>
            <consortium name="The Broad Institute Genome Sequencing Center for Infectious Disease"/>
            <person name="Wu L."/>
            <person name="Ma J."/>
        </authorList>
    </citation>
    <scope>NUCLEOTIDE SEQUENCE [LARGE SCALE GENOMIC DNA]</scope>
    <source>
        <strain evidence="4">CCM 8931</strain>
    </source>
</reference>
<evidence type="ECO:0000256" key="1">
    <source>
        <dbReference type="SAM" id="SignalP"/>
    </source>
</evidence>
<evidence type="ECO:0000313" key="3">
    <source>
        <dbReference type="EMBL" id="MFD1420632.1"/>
    </source>
</evidence>
<dbReference type="Pfam" id="PF13731">
    <property type="entry name" value="WxL"/>
    <property type="match status" value="1"/>
</dbReference>
<accession>A0ABW4C1F6</accession>
<keyword evidence="1" id="KW-0732">Signal</keyword>
<protein>
    <submittedName>
        <fullName evidence="3">WxL domain-containing protein</fullName>
    </submittedName>
</protein>
<feature type="domain" description="WxL" evidence="2">
    <location>
        <begin position="42"/>
        <end position="191"/>
    </location>
</feature>
<evidence type="ECO:0000259" key="2">
    <source>
        <dbReference type="Pfam" id="PF13731"/>
    </source>
</evidence>
<dbReference type="InterPro" id="IPR027994">
    <property type="entry name" value="WxL_dom"/>
</dbReference>
<evidence type="ECO:0000313" key="4">
    <source>
        <dbReference type="Proteomes" id="UP001597188"/>
    </source>
</evidence>
<feature type="signal peptide" evidence="1">
    <location>
        <begin position="1"/>
        <end position="24"/>
    </location>
</feature>
<sequence length="200" mass="20588">MKKYVGTFIASVALLTALPLAANAADGDADTQKTTQAEIELTQGDKKDITLDTVPGVKFGSNESKNETVTYPAKTVSDHVQVTNPGNAEGWDVQVSGTAFKEGNKEIKGAKLKFANGKVTPNDGANESDLPTTKDTTITPDAQSILTAGAGAGVGAFTLTHTATSVSLYVPAGNIAGNYSSTLTWKLVNAPTGAITTPSK</sequence>
<dbReference type="EMBL" id="JBHTOJ010000015">
    <property type="protein sequence ID" value="MFD1420632.1"/>
    <property type="molecule type" value="Genomic_DNA"/>
</dbReference>
<proteinExistence type="predicted"/>
<feature type="chain" id="PRO_5046715239" evidence="1">
    <location>
        <begin position="25"/>
        <end position="200"/>
    </location>
</feature>
<comment type="caution">
    <text evidence="3">The sequence shown here is derived from an EMBL/GenBank/DDBJ whole genome shotgun (WGS) entry which is preliminary data.</text>
</comment>
<dbReference type="RefSeq" id="WP_137635092.1">
    <property type="nucleotide sequence ID" value="NZ_BJDL01000018.1"/>
</dbReference>
<gene>
    <name evidence="3" type="ORF">ACFQ5L_06665</name>
</gene>
<dbReference type="Proteomes" id="UP001597188">
    <property type="component" value="Unassembled WGS sequence"/>
</dbReference>